<sequence length="539" mass="61466">MKNNYSRILIIPVLLFCLLLASNGFSFQQESTSNQPPQAEQNIGFPVLGAFQDTLFTVYSRLGSLTAEERAKRITERIQKLATNPRYVADSLQIEELENGYDILYKNEIIGTVTQQDIRDDQYDIHSLAIAVRDVINQDILNYQEENKVEAWIKRISLALLAILAAVLIFILIHKATHRLVHWVSSKGSRVFRDLTYKGYTFLTSDQEKGLTIQLIKILRWILVLILLYLLLPILFSIFPASEDWSDDILSWVLNPVSRIFESTLDYLPNLFSILVIIIFMRYLIRFVRFIFREIELERLQVAGFHPDWAMPTYNIVRFLLLAFTLVLIFPYLPGSDSPIFKGVSVFVGVIFSLGSSSAITNMIAGLVITYMRPFKPGDRIKIADVQGDVVEKTILVTRIKTPKNEIITIPNSSVLTGNTINYSLQAEGQGLILYTSVTLGYDIPWRKIHETLIEAALATEYIEKDPKPFVLQTSLDDFYVSYQINAYTKQPNKQAIIYSHLHQNIQDCCQKYGIEIMSPHYRANRDGSDSTIPGGEGK</sequence>
<dbReference type="Proteomes" id="UP001307705">
    <property type="component" value="Unassembled WGS sequence"/>
</dbReference>
<comment type="subcellular location">
    <subcellularLocation>
        <location evidence="1">Cell membrane</location>
        <topology evidence="1">Multi-pass membrane protein</topology>
    </subcellularLocation>
</comment>
<dbReference type="InterPro" id="IPR010920">
    <property type="entry name" value="LSM_dom_sf"/>
</dbReference>
<feature type="transmembrane region" description="Helical" evidence="7">
    <location>
        <begin position="267"/>
        <end position="285"/>
    </location>
</feature>
<name>A0ABQ6Q315_9BACT</name>
<gene>
    <name evidence="10" type="ORF">Ataiwa_28380</name>
</gene>
<dbReference type="Pfam" id="PF21082">
    <property type="entry name" value="MS_channel_3rd"/>
    <property type="match status" value="1"/>
</dbReference>
<keyword evidence="4 7" id="KW-0812">Transmembrane</keyword>
<dbReference type="InterPro" id="IPR049278">
    <property type="entry name" value="MS_channel_C"/>
</dbReference>
<keyword evidence="6 7" id="KW-0472">Membrane</keyword>
<feature type="transmembrane region" description="Helical" evidence="7">
    <location>
        <begin position="218"/>
        <end position="239"/>
    </location>
</feature>
<organism evidence="10 11">
    <name type="scientific">Algoriphagus taiwanensis</name>
    <dbReference type="NCBI Taxonomy" id="1445656"/>
    <lineage>
        <taxon>Bacteria</taxon>
        <taxon>Pseudomonadati</taxon>
        <taxon>Bacteroidota</taxon>
        <taxon>Cytophagia</taxon>
        <taxon>Cytophagales</taxon>
        <taxon>Cyclobacteriaceae</taxon>
        <taxon>Algoriphagus</taxon>
    </lineage>
</organism>
<dbReference type="EMBL" id="BTPE01000010">
    <property type="protein sequence ID" value="GMQ34565.1"/>
    <property type="molecule type" value="Genomic_DNA"/>
</dbReference>
<evidence type="ECO:0000259" key="8">
    <source>
        <dbReference type="Pfam" id="PF00924"/>
    </source>
</evidence>
<evidence type="ECO:0000256" key="5">
    <source>
        <dbReference type="ARBA" id="ARBA00022989"/>
    </source>
</evidence>
<dbReference type="InterPro" id="IPR045275">
    <property type="entry name" value="MscS_archaea/bacteria_type"/>
</dbReference>
<comment type="similarity">
    <text evidence="2">Belongs to the MscS (TC 1.A.23) family.</text>
</comment>
<dbReference type="Gene3D" id="2.30.30.60">
    <property type="match status" value="1"/>
</dbReference>
<dbReference type="SUPFAM" id="SSF50182">
    <property type="entry name" value="Sm-like ribonucleoproteins"/>
    <property type="match status" value="1"/>
</dbReference>
<evidence type="ECO:0000256" key="6">
    <source>
        <dbReference type="ARBA" id="ARBA00023136"/>
    </source>
</evidence>
<feature type="transmembrane region" description="Helical" evidence="7">
    <location>
        <begin position="316"/>
        <end position="334"/>
    </location>
</feature>
<feature type="domain" description="Mechanosensitive ion channel MscS" evidence="8">
    <location>
        <begin position="360"/>
        <end position="424"/>
    </location>
</feature>
<keyword evidence="5 7" id="KW-1133">Transmembrane helix</keyword>
<accession>A0ABQ6Q315</accession>
<evidence type="ECO:0000256" key="7">
    <source>
        <dbReference type="SAM" id="Phobius"/>
    </source>
</evidence>
<dbReference type="PANTHER" id="PTHR30221:SF18">
    <property type="entry name" value="SLL0590 PROTEIN"/>
    <property type="match status" value="1"/>
</dbReference>
<evidence type="ECO:0000256" key="3">
    <source>
        <dbReference type="ARBA" id="ARBA00022475"/>
    </source>
</evidence>
<reference evidence="10 11" key="1">
    <citation type="submission" date="2023-08" db="EMBL/GenBank/DDBJ databases">
        <title>Draft genome sequence of Algoriphagus taiwanensis.</title>
        <authorList>
            <person name="Takatani N."/>
            <person name="Hosokawa M."/>
            <person name="Sawabe T."/>
        </authorList>
    </citation>
    <scope>NUCLEOTIDE SEQUENCE [LARGE SCALE GENOMIC DNA]</scope>
    <source>
        <strain evidence="10 11">JCM 19755</strain>
    </source>
</reference>
<evidence type="ECO:0000259" key="9">
    <source>
        <dbReference type="Pfam" id="PF21082"/>
    </source>
</evidence>
<dbReference type="InterPro" id="IPR006685">
    <property type="entry name" value="MscS_channel_2nd"/>
</dbReference>
<dbReference type="Pfam" id="PF00924">
    <property type="entry name" value="MS_channel_2nd"/>
    <property type="match status" value="1"/>
</dbReference>
<feature type="transmembrane region" description="Helical" evidence="7">
    <location>
        <begin position="152"/>
        <end position="173"/>
    </location>
</feature>
<dbReference type="RefSeq" id="WP_338229391.1">
    <property type="nucleotide sequence ID" value="NZ_BTPE01000010.1"/>
</dbReference>
<evidence type="ECO:0000256" key="1">
    <source>
        <dbReference type="ARBA" id="ARBA00004651"/>
    </source>
</evidence>
<keyword evidence="11" id="KW-1185">Reference proteome</keyword>
<evidence type="ECO:0000313" key="11">
    <source>
        <dbReference type="Proteomes" id="UP001307705"/>
    </source>
</evidence>
<comment type="caution">
    <text evidence="10">The sequence shown here is derived from an EMBL/GenBank/DDBJ whole genome shotgun (WGS) entry which is preliminary data.</text>
</comment>
<feature type="transmembrane region" description="Helical" evidence="7">
    <location>
        <begin position="346"/>
        <end position="372"/>
    </location>
</feature>
<protein>
    <submittedName>
        <fullName evidence="10">Mechanosensitive ion channel</fullName>
    </submittedName>
</protein>
<evidence type="ECO:0000256" key="2">
    <source>
        <dbReference type="ARBA" id="ARBA00008017"/>
    </source>
</evidence>
<dbReference type="PANTHER" id="PTHR30221">
    <property type="entry name" value="SMALL-CONDUCTANCE MECHANOSENSITIVE CHANNEL"/>
    <property type="match status" value="1"/>
</dbReference>
<dbReference type="InterPro" id="IPR011066">
    <property type="entry name" value="MscS_channel_C_sf"/>
</dbReference>
<dbReference type="Gene3D" id="1.10.287.1260">
    <property type="match status" value="1"/>
</dbReference>
<keyword evidence="3" id="KW-1003">Cell membrane</keyword>
<proteinExistence type="inferred from homology"/>
<dbReference type="SUPFAM" id="SSF82689">
    <property type="entry name" value="Mechanosensitive channel protein MscS (YggB), C-terminal domain"/>
    <property type="match status" value="1"/>
</dbReference>
<feature type="domain" description="Mechanosensitive ion channel MscS C-terminal" evidence="9">
    <location>
        <begin position="437"/>
        <end position="517"/>
    </location>
</feature>
<dbReference type="InterPro" id="IPR023408">
    <property type="entry name" value="MscS_beta-dom_sf"/>
</dbReference>
<evidence type="ECO:0000313" key="10">
    <source>
        <dbReference type="EMBL" id="GMQ34565.1"/>
    </source>
</evidence>
<dbReference type="Gene3D" id="3.30.70.100">
    <property type="match status" value="1"/>
</dbReference>
<evidence type="ECO:0000256" key="4">
    <source>
        <dbReference type="ARBA" id="ARBA00022692"/>
    </source>
</evidence>